<dbReference type="SUPFAM" id="SSF56281">
    <property type="entry name" value="Metallo-hydrolase/oxidoreductase"/>
    <property type="match status" value="1"/>
</dbReference>
<dbReference type="InterPro" id="IPR001279">
    <property type="entry name" value="Metallo-B-lactamas"/>
</dbReference>
<feature type="domain" description="Metallo-beta-lactamase" evidence="1">
    <location>
        <begin position="56"/>
        <end position="281"/>
    </location>
</feature>
<name>A0ABY2E0X1_9MICO</name>
<dbReference type="Pfam" id="PF13483">
    <property type="entry name" value="Lactamase_B_3"/>
    <property type="match status" value="1"/>
</dbReference>
<dbReference type="Gene3D" id="3.60.15.10">
    <property type="entry name" value="Ribonuclease Z/Hydroxyacylglutathione hydrolase-like"/>
    <property type="match status" value="1"/>
</dbReference>
<protein>
    <submittedName>
        <fullName evidence="2">MBL fold metallo-hydrolase</fullName>
    </submittedName>
</protein>
<dbReference type="InterPro" id="IPR036866">
    <property type="entry name" value="RibonucZ/Hydroxyglut_hydro"/>
</dbReference>
<gene>
    <name evidence="2" type="ORF">EXU48_15760</name>
</gene>
<reference evidence="2 3" key="1">
    <citation type="submission" date="2019-03" db="EMBL/GenBank/DDBJ databases">
        <title>Genomic features of bacteria from cold environments.</title>
        <authorList>
            <person name="Shen L."/>
        </authorList>
    </citation>
    <scope>NUCLEOTIDE SEQUENCE [LARGE SCALE GENOMIC DNA]</scope>
    <source>
        <strain evidence="3">T3246-1</strain>
    </source>
</reference>
<dbReference type="RefSeq" id="WP_133108633.1">
    <property type="nucleotide sequence ID" value="NZ_SMNA01000007.1"/>
</dbReference>
<dbReference type="PROSITE" id="PS51318">
    <property type="entry name" value="TAT"/>
    <property type="match status" value="1"/>
</dbReference>
<dbReference type="InterPro" id="IPR006311">
    <property type="entry name" value="TAT_signal"/>
</dbReference>
<dbReference type="InterPro" id="IPR050114">
    <property type="entry name" value="UPF0173_UPF0282_UlaG_hydrolase"/>
</dbReference>
<accession>A0ABY2E0X1</accession>
<comment type="caution">
    <text evidence="2">The sequence shown here is derived from an EMBL/GenBank/DDBJ whole genome shotgun (WGS) entry which is preliminary data.</text>
</comment>
<dbReference type="Proteomes" id="UP000504882">
    <property type="component" value="Unassembled WGS sequence"/>
</dbReference>
<keyword evidence="3" id="KW-1185">Reference proteome</keyword>
<proteinExistence type="predicted"/>
<dbReference type="EMBL" id="SMNA01000007">
    <property type="protein sequence ID" value="TDE91599.1"/>
    <property type="molecule type" value="Genomic_DNA"/>
</dbReference>
<evidence type="ECO:0000259" key="1">
    <source>
        <dbReference type="SMART" id="SM00849"/>
    </source>
</evidence>
<evidence type="ECO:0000313" key="2">
    <source>
        <dbReference type="EMBL" id="TDE91599.1"/>
    </source>
</evidence>
<organism evidence="2 3">
    <name type="scientific">Occultella glacieicola</name>
    <dbReference type="NCBI Taxonomy" id="2518684"/>
    <lineage>
        <taxon>Bacteria</taxon>
        <taxon>Bacillati</taxon>
        <taxon>Actinomycetota</taxon>
        <taxon>Actinomycetes</taxon>
        <taxon>Micrococcales</taxon>
        <taxon>Ruaniaceae</taxon>
        <taxon>Occultella</taxon>
    </lineage>
</organism>
<dbReference type="PANTHER" id="PTHR43546">
    <property type="entry name" value="UPF0173 METAL-DEPENDENT HYDROLASE MJ1163-RELATED"/>
    <property type="match status" value="1"/>
</dbReference>
<dbReference type="PANTHER" id="PTHR43546:SF3">
    <property type="entry name" value="UPF0173 METAL-DEPENDENT HYDROLASE MJ1163"/>
    <property type="match status" value="1"/>
</dbReference>
<sequence length="331" mass="35223">MENERTAVKSDSPTTIGRRSVLAAAAATPLVGLAPSAWAGSRAHPQPGFARFEWLGTAGWRVRTPTTTLLVDPYLSRFDVGLAAGRFEKEAPLTLDEAAVDAVLGTAGSAAGAVDAVLVSHTHWDHFADVPHIAATRDSTVFTTLSGYHLAQSMGLPAGQVAVVKGGEQLRIGDVVVRVVRSLHSRSGGGGLLFPGTRVHVPEPPTTIADLPEGDTLGFVIRSPEGRGVLILGASDYDDQALSGLEVETVMVPVPSSDVTAGYAERLMSALARPRTVVLVHWDNFETPLSNPPRADSVTRERMDSLIADLRRHSPRTRVLTPQYLTPLDLL</sequence>
<dbReference type="SMART" id="SM00849">
    <property type="entry name" value="Lactamase_B"/>
    <property type="match status" value="1"/>
</dbReference>
<evidence type="ECO:0000313" key="3">
    <source>
        <dbReference type="Proteomes" id="UP000504882"/>
    </source>
</evidence>